<feature type="chain" id="PRO_5046844791" description="Lipoprotein" evidence="2">
    <location>
        <begin position="24"/>
        <end position="186"/>
    </location>
</feature>
<evidence type="ECO:0008006" key="5">
    <source>
        <dbReference type="Google" id="ProtNLM"/>
    </source>
</evidence>
<name>A0ABN3Q3J6_9ACTN</name>
<reference evidence="3 4" key="1">
    <citation type="journal article" date="2019" name="Int. J. Syst. Evol. Microbiol.">
        <title>The Global Catalogue of Microorganisms (GCM) 10K type strain sequencing project: providing services to taxonomists for standard genome sequencing and annotation.</title>
        <authorList>
            <consortium name="The Broad Institute Genomics Platform"/>
            <consortium name="The Broad Institute Genome Sequencing Center for Infectious Disease"/>
            <person name="Wu L."/>
            <person name="Ma J."/>
        </authorList>
    </citation>
    <scope>NUCLEOTIDE SEQUENCE [LARGE SCALE GENOMIC DNA]</scope>
    <source>
        <strain evidence="3 4">JCM 6833</strain>
    </source>
</reference>
<sequence length="186" mass="19747">MRRQTLAALAMVPMLALCLPACGGDGGGGANALPSSKKTDELTAMRAFAKCMRDNGINMSDPQTDGSGGVMTKVEGGSKEKGDSPDKMKAAEAKCRHLQPDGGKPPKRNPEEIAKMRAFAKCMRERGIDMPDPDDNGRIERKVENKGKGGGPKEESIGANPESPKFQAAEKACGHLQPKRPDEKGN</sequence>
<organism evidence="3 4">
    <name type="scientific">Actinomadura fulvescens</name>
    <dbReference type="NCBI Taxonomy" id="46160"/>
    <lineage>
        <taxon>Bacteria</taxon>
        <taxon>Bacillati</taxon>
        <taxon>Actinomycetota</taxon>
        <taxon>Actinomycetes</taxon>
        <taxon>Streptosporangiales</taxon>
        <taxon>Thermomonosporaceae</taxon>
        <taxon>Actinomadura</taxon>
    </lineage>
</organism>
<feature type="compositionally biased region" description="Basic and acidic residues" evidence="1">
    <location>
        <begin position="122"/>
        <end position="156"/>
    </location>
</feature>
<evidence type="ECO:0000313" key="4">
    <source>
        <dbReference type="Proteomes" id="UP001501509"/>
    </source>
</evidence>
<protein>
    <recommendedName>
        <fullName evidence="5">Lipoprotein</fullName>
    </recommendedName>
</protein>
<keyword evidence="2" id="KW-0732">Signal</keyword>
<feature type="region of interest" description="Disordered" evidence="1">
    <location>
        <begin position="55"/>
        <end position="186"/>
    </location>
</feature>
<accession>A0ABN3Q3J6</accession>
<keyword evidence="4" id="KW-1185">Reference proteome</keyword>
<feature type="signal peptide" evidence="2">
    <location>
        <begin position="1"/>
        <end position="23"/>
    </location>
</feature>
<evidence type="ECO:0000256" key="2">
    <source>
        <dbReference type="SAM" id="SignalP"/>
    </source>
</evidence>
<comment type="caution">
    <text evidence="3">The sequence shown here is derived from an EMBL/GenBank/DDBJ whole genome shotgun (WGS) entry which is preliminary data.</text>
</comment>
<feature type="compositionally biased region" description="Basic and acidic residues" evidence="1">
    <location>
        <begin position="76"/>
        <end position="99"/>
    </location>
</feature>
<dbReference type="RefSeq" id="WP_344545518.1">
    <property type="nucleotide sequence ID" value="NZ_BAAATD010000008.1"/>
</dbReference>
<proteinExistence type="predicted"/>
<gene>
    <name evidence="3" type="ORF">GCM10010411_56880</name>
</gene>
<evidence type="ECO:0000313" key="3">
    <source>
        <dbReference type="EMBL" id="GAA2614567.1"/>
    </source>
</evidence>
<evidence type="ECO:0000256" key="1">
    <source>
        <dbReference type="SAM" id="MobiDB-lite"/>
    </source>
</evidence>
<dbReference type="Proteomes" id="UP001501509">
    <property type="component" value="Unassembled WGS sequence"/>
</dbReference>
<dbReference type="EMBL" id="BAAATD010000008">
    <property type="protein sequence ID" value="GAA2614567.1"/>
    <property type="molecule type" value="Genomic_DNA"/>
</dbReference>